<dbReference type="GeneID" id="103521854"/>
<sequence length="186" mass="21252">MASTVRHAPSIALAVGPFDIYVDPFMHEVTHFCLPPLKDLLKVSVRHVHQMFEFFEETLSNRYPYPCYKQVFVDSTVTDVTAYASMSILSINLLHPAPIIDQVYITRRAMALAIAEQFFGCFISMQAWSDWWLTKGISGYLTGLYMKKCFGNNPYREWIQNLRLPRPVDSVGSGDDYYSFGSDRAA</sequence>
<dbReference type="GO" id="GO:0000976">
    <property type="term" value="F:transcription cis-regulatory region binding"/>
    <property type="evidence" value="ECO:0007669"/>
    <property type="project" value="TreeGrafter"/>
</dbReference>
<dbReference type="GO" id="GO:0005669">
    <property type="term" value="C:transcription factor TFIID complex"/>
    <property type="evidence" value="ECO:0007669"/>
    <property type="project" value="InterPro"/>
</dbReference>
<dbReference type="PANTHER" id="PTHR15137">
    <property type="entry name" value="TRANSCRIPTION INITIATION FACTOR TFIID"/>
    <property type="match status" value="1"/>
</dbReference>
<name>A0A1S3DN71_DIACI</name>
<evidence type="ECO:0000313" key="2">
    <source>
        <dbReference type="Proteomes" id="UP000079169"/>
    </source>
</evidence>
<feature type="domain" description="Peptidase M1 membrane alanine aminopeptidase" evidence="1">
    <location>
        <begin position="46"/>
        <end position="159"/>
    </location>
</feature>
<dbReference type="KEGG" id="dci:103521854"/>
<reference evidence="3" key="1">
    <citation type="submission" date="2025-08" db="UniProtKB">
        <authorList>
            <consortium name="RefSeq"/>
        </authorList>
    </citation>
    <scope>IDENTIFICATION</scope>
</reference>
<dbReference type="InterPro" id="IPR037813">
    <property type="entry name" value="TAF2"/>
</dbReference>
<dbReference type="GO" id="GO:0016251">
    <property type="term" value="F:RNA polymerase II general transcription initiation factor activity"/>
    <property type="evidence" value="ECO:0007669"/>
    <property type="project" value="TreeGrafter"/>
</dbReference>
<dbReference type="PaxDb" id="121845-A0A1S3DN71"/>
<dbReference type="Gene3D" id="1.10.390.10">
    <property type="entry name" value="Neutral Protease Domain 2"/>
    <property type="match status" value="1"/>
</dbReference>
<dbReference type="GO" id="GO:0008237">
    <property type="term" value="F:metallopeptidase activity"/>
    <property type="evidence" value="ECO:0007669"/>
    <property type="project" value="InterPro"/>
</dbReference>
<dbReference type="AlphaFoldDB" id="A0A1S3DN71"/>
<gene>
    <name evidence="3" type="primary">LOC103521854</name>
</gene>
<organism evidence="2 3">
    <name type="scientific">Diaphorina citri</name>
    <name type="common">Asian citrus psyllid</name>
    <dbReference type="NCBI Taxonomy" id="121845"/>
    <lineage>
        <taxon>Eukaryota</taxon>
        <taxon>Metazoa</taxon>
        <taxon>Ecdysozoa</taxon>
        <taxon>Arthropoda</taxon>
        <taxon>Hexapoda</taxon>
        <taxon>Insecta</taxon>
        <taxon>Pterygota</taxon>
        <taxon>Neoptera</taxon>
        <taxon>Paraneoptera</taxon>
        <taxon>Hemiptera</taxon>
        <taxon>Sternorrhyncha</taxon>
        <taxon>Psylloidea</taxon>
        <taxon>Psyllidae</taxon>
        <taxon>Diaphorininae</taxon>
        <taxon>Diaphorina</taxon>
    </lineage>
</organism>
<dbReference type="Proteomes" id="UP000079169">
    <property type="component" value="Unplaced"/>
</dbReference>
<keyword evidence="2" id="KW-1185">Reference proteome</keyword>
<dbReference type="PANTHER" id="PTHR15137:SF9">
    <property type="entry name" value="TRANSCRIPTION INITIATION FACTOR TFIID SUBUNIT 2"/>
    <property type="match status" value="1"/>
</dbReference>
<protein>
    <submittedName>
        <fullName evidence="3">Transcription initiation factor TFIID subunit 2</fullName>
    </submittedName>
</protein>
<dbReference type="GO" id="GO:0008270">
    <property type="term" value="F:zinc ion binding"/>
    <property type="evidence" value="ECO:0007669"/>
    <property type="project" value="InterPro"/>
</dbReference>
<evidence type="ECO:0000313" key="3">
    <source>
        <dbReference type="RefSeq" id="XP_008485184.1"/>
    </source>
</evidence>
<dbReference type="GO" id="GO:0006367">
    <property type="term" value="P:transcription initiation at RNA polymerase II promoter"/>
    <property type="evidence" value="ECO:0007669"/>
    <property type="project" value="TreeGrafter"/>
</dbReference>
<proteinExistence type="predicted"/>
<dbReference type="OMA" id="VYITRRA"/>
<dbReference type="GO" id="GO:0003682">
    <property type="term" value="F:chromatin binding"/>
    <property type="evidence" value="ECO:0007669"/>
    <property type="project" value="TreeGrafter"/>
</dbReference>
<dbReference type="CTD" id="6873"/>
<dbReference type="STRING" id="121845.A0A1S3DN71"/>
<accession>A0A1S3DN71</accession>
<dbReference type="InterPro" id="IPR027268">
    <property type="entry name" value="Peptidase_M4/M1_CTD_sf"/>
</dbReference>
<dbReference type="SUPFAM" id="SSF55486">
    <property type="entry name" value="Metalloproteases ('zincins'), catalytic domain"/>
    <property type="match status" value="1"/>
</dbReference>
<dbReference type="RefSeq" id="XP_008485184.1">
    <property type="nucleotide sequence ID" value="XM_008486962.1"/>
</dbReference>
<evidence type="ECO:0000259" key="1">
    <source>
        <dbReference type="Pfam" id="PF01433"/>
    </source>
</evidence>
<dbReference type="InterPro" id="IPR014782">
    <property type="entry name" value="Peptidase_M1_dom"/>
</dbReference>
<dbReference type="Pfam" id="PF01433">
    <property type="entry name" value="Peptidase_M1"/>
    <property type="match status" value="1"/>
</dbReference>